<organism evidence="3 4">
    <name type="scientific">Fulvimonas soli</name>
    <dbReference type="NCBI Taxonomy" id="155197"/>
    <lineage>
        <taxon>Bacteria</taxon>
        <taxon>Pseudomonadati</taxon>
        <taxon>Pseudomonadota</taxon>
        <taxon>Gammaproteobacteria</taxon>
        <taxon>Lysobacterales</taxon>
        <taxon>Rhodanobacteraceae</taxon>
        <taxon>Fulvimonas</taxon>
    </lineage>
</organism>
<accession>A0A316I5R0</accession>
<reference evidence="3 4" key="1">
    <citation type="submission" date="2018-05" db="EMBL/GenBank/DDBJ databases">
        <title>Genomic Encyclopedia of Type Strains, Phase IV (KMG-IV): sequencing the most valuable type-strain genomes for metagenomic binning, comparative biology and taxonomic classification.</title>
        <authorList>
            <person name="Goeker M."/>
        </authorList>
    </citation>
    <scope>NUCLEOTIDE SEQUENCE [LARGE SCALE GENOMIC DNA]</scope>
    <source>
        <strain evidence="3 4">DSM 14263</strain>
    </source>
</reference>
<proteinExistence type="predicted"/>
<evidence type="ECO:0000256" key="1">
    <source>
        <dbReference type="SAM" id="MobiDB-lite"/>
    </source>
</evidence>
<protein>
    <recommendedName>
        <fullName evidence="5">Secreted protein</fullName>
    </recommendedName>
</protein>
<feature type="signal peptide" evidence="2">
    <location>
        <begin position="1"/>
        <end position="22"/>
    </location>
</feature>
<evidence type="ECO:0000256" key="2">
    <source>
        <dbReference type="SAM" id="SignalP"/>
    </source>
</evidence>
<feature type="region of interest" description="Disordered" evidence="1">
    <location>
        <begin position="29"/>
        <end position="104"/>
    </location>
</feature>
<dbReference type="Proteomes" id="UP000245812">
    <property type="component" value="Unassembled WGS sequence"/>
</dbReference>
<dbReference type="AlphaFoldDB" id="A0A316I5R0"/>
<evidence type="ECO:0000313" key="4">
    <source>
        <dbReference type="Proteomes" id="UP000245812"/>
    </source>
</evidence>
<name>A0A316I5R0_9GAMM</name>
<evidence type="ECO:0000313" key="3">
    <source>
        <dbReference type="EMBL" id="PWK85807.1"/>
    </source>
</evidence>
<gene>
    <name evidence="3" type="ORF">C7456_108103</name>
</gene>
<feature type="chain" id="PRO_5016351058" description="Secreted protein" evidence="2">
    <location>
        <begin position="23"/>
        <end position="104"/>
    </location>
</feature>
<keyword evidence="2" id="KW-0732">Signal</keyword>
<sequence>MNTRQLMIGCVLALGGIGAAQATDVNNQDLGGAHAASDAAPRDGTAVGGDVVNLGHDGGQRNTDGDTGNAGSAPAAGGGGGAVHPQSSHRSALGWQSLLPGSIQ</sequence>
<dbReference type="EMBL" id="QGHC01000008">
    <property type="protein sequence ID" value="PWK85807.1"/>
    <property type="molecule type" value="Genomic_DNA"/>
</dbReference>
<evidence type="ECO:0008006" key="5">
    <source>
        <dbReference type="Google" id="ProtNLM"/>
    </source>
</evidence>
<keyword evidence="4" id="KW-1185">Reference proteome</keyword>
<comment type="caution">
    <text evidence="3">The sequence shown here is derived from an EMBL/GenBank/DDBJ whole genome shotgun (WGS) entry which is preliminary data.</text>
</comment>